<dbReference type="AlphaFoldDB" id="A0A0C3AMM2"/>
<gene>
    <name evidence="3" type="ORF">M408DRAFT_333582</name>
</gene>
<evidence type="ECO:0008006" key="5">
    <source>
        <dbReference type="Google" id="ProtNLM"/>
    </source>
</evidence>
<keyword evidence="4" id="KW-1185">Reference proteome</keyword>
<evidence type="ECO:0000256" key="2">
    <source>
        <dbReference type="SAM" id="MobiDB-lite"/>
    </source>
</evidence>
<evidence type="ECO:0000313" key="4">
    <source>
        <dbReference type="Proteomes" id="UP000054097"/>
    </source>
</evidence>
<dbReference type="OrthoDB" id="590761at2759"/>
<accession>A0A0C3AMM2</accession>
<feature type="region of interest" description="Disordered" evidence="2">
    <location>
        <begin position="1"/>
        <end position="44"/>
    </location>
</feature>
<dbReference type="Proteomes" id="UP000054097">
    <property type="component" value="Unassembled WGS sequence"/>
</dbReference>
<keyword evidence="1" id="KW-0648">Protein biosynthesis</keyword>
<organism evidence="3 4">
    <name type="scientific">Serendipita vermifera MAFF 305830</name>
    <dbReference type="NCBI Taxonomy" id="933852"/>
    <lineage>
        <taxon>Eukaryota</taxon>
        <taxon>Fungi</taxon>
        <taxon>Dikarya</taxon>
        <taxon>Basidiomycota</taxon>
        <taxon>Agaricomycotina</taxon>
        <taxon>Agaricomycetes</taxon>
        <taxon>Sebacinales</taxon>
        <taxon>Serendipitaceae</taxon>
        <taxon>Serendipita</taxon>
    </lineage>
</organism>
<name>A0A0C3AMM2_SERVB</name>
<dbReference type="HOGENOM" id="CLU_043552_3_0_1"/>
<comment type="similarity">
    <text evidence="1">Belongs to the eukaryotic initiation factor 4E family.</text>
</comment>
<reference evidence="4" key="2">
    <citation type="submission" date="2015-01" db="EMBL/GenBank/DDBJ databases">
        <title>Evolutionary Origins and Diversification of the Mycorrhizal Mutualists.</title>
        <authorList>
            <consortium name="DOE Joint Genome Institute"/>
            <consortium name="Mycorrhizal Genomics Consortium"/>
            <person name="Kohler A."/>
            <person name="Kuo A."/>
            <person name="Nagy L.G."/>
            <person name="Floudas D."/>
            <person name="Copeland A."/>
            <person name="Barry K.W."/>
            <person name="Cichocki N."/>
            <person name="Veneault-Fourrey C."/>
            <person name="LaButti K."/>
            <person name="Lindquist E.A."/>
            <person name="Lipzen A."/>
            <person name="Lundell T."/>
            <person name="Morin E."/>
            <person name="Murat C."/>
            <person name="Riley R."/>
            <person name="Ohm R."/>
            <person name="Sun H."/>
            <person name="Tunlid A."/>
            <person name="Henrissat B."/>
            <person name="Grigoriev I.V."/>
            <person name="Hibbett D.S."/>
            <person name="Martin F."/>
        </authorList>
    </citation>
    <scope>NUCLEOTIDE SEQUENCE [LARGE SCALE GENOMIC DNA]</scope>
    <source>
        <strain evidence="4">MAFF 305830</strain>
    </source>
</reference>
<dbReference type="STRING" id="933852.A0A0C3AMM2"/>
<dbReference type="SUPFAM" id="SSF55418">
    <property type="entry name" value="eIF4e-like"/>
    <property type="match status" value="1"/>
</dbReference>
<evidence type="ECO:0000256" key="1">
    <source>
        <dbReference type="RuleBase" id="RU004374"/>
    </source>
</evidence>
<evidence type="ECO:0000313" key="3">
    <source>
        <dbReference type="EMBL" id="KIM21274.1"/>
    </source>
</evidence>
<dbReference type="Gene3D" id="3.30.760.10">
    <property type="entry name" value="RNA Cap, Translation Initiation Factor Eif4e"/>
    <property type="match status" value="1"/>
</dbReference>
<reference evidence="3 4" key="1">
    <citation type="submission" date="2014-04" db="EMBL/GenBank/DDBJ databases">
        <authorList>
            <consortium name="DOE Joint Genome Institute"/>
            <person name="Kuo A."/>
            <person name="Zuccaro A."/>
            <person name="Kohler A."/>
            <person name="Nagy L.G."/>
            <person name="Floudas D."/>
            <person name="Copeland A."/>
            <person name="Barry K.W."/>
            <person name="Cichocki N."/>
            <person name="Veneault-Fourrey C."/>
            <person name="LaButti K."/>
            <person name="Lindquist E.A."/>
            <person name="Lipzen A."/>
            <person name="Lundell T."/>
            <person name="Morin E."/>
            <person name="Murat C."/>
            <person name="Sun H."/>
            <person name="Tunlid A."/>
            <person name="Henrissat B."/>
            <person name="Grigoriev I.V."/>
            <person name="Hibbett D.S."/>
            <person name="Martin F."/>
            <person name="Nordberg H.P."/>
            <person name="Cantor M.N."/>
            <person name="Hua S.X."/>
        </authorList>
    </citation>
    <scope>NUCLEOTIDE SEQUENCE [LARGE SCALE GENOMIC DNA]</scope>
    <source>
        <strain evidence="3 4">MAFF 305830</strain>
    </source>
</reference>
<dbReference type="PANTHER" id="PTHR11960:SF18">
    <property type="entry name" value="EUKARYOTIC TRANSLATION INITIATION FACTOR 4E HOMOLOGOUS PROTEIN, ISOFORM B"/>
    <property type="match status" value="1"/>
</dbReference>
<proteinExistence type="inferred from homology"/>
<sequence length="251" mass="28356">MSSNPSYFSNHSQKFTPQTAPAVSAQPTSQPSQPRRSHFSSKVLQSTVATTEEPTIHPLRHTWVLWFQHRAPGSKTTNYESGIKRISSFSSIESFWSLFTHLVPPSRLTPTTDYLLFLEAVRRPVWEDPVNERGGKWIVRLKKGVADRIWEEIVLAIIGDQFAPERGEGKGADDWEICGVSISVRSNNEDILAVWHKTGSDEAVKLRIRDIIKRVLQLGPGTVLEYKTNNDSMQDKSSFRTTPTVERVIPS</sequence>
<dbReference type="GO" id="GO:0003743">
    <property type="term" value="F:translation initiation factor activity"/>
    <property type="evidence" value="ECO:0007669"/>
    <property type="project" value="UniProtKB-KW"/>
</dbReference>
<feature type="region of interest" description="Disordered" evidence="2">
    <location>
        <begin position="232"/>
        <end position="251"/>
    </location>
</feature>
<protein>
    <recommendedName>
        <fullName evidence="5">Translation initiation factor eIF4e</fullName>
    </recommendedName>
</protein>
<dbReference type="InterPro" id="IPR001040">
    <property type="entry name" value="TIF_eIF_4E"/>
</dbReference>
<dbReference type="EMBL" id="KN824388">
    <property type="protein sequence ID" value="KIM21274.1"/>
    <property type="molecule type" value="Genomic_DNA"/>
</dbReference>
<dbReference type="InterPro" id="IPR023398">
    <property type="entry name" value="TIF_eIF4e-like"/>
</dbReference>
<dbReference type="PANTHER" id="PTHR11960">
    <property type="entry name" value="EUKARYOTIC TRANSLATION INITIATION FACTOR 4E RELATED"/>
    <property type="match status" value="1"/>
</dbReference>
<keyword evidence="1" id="KW-0396">Initiation factor</keyword>
<dbReference type="GO" id="GO:0016281">
    <property type="term" value="C:eukaryotic translation initiation factor 4F complex"/>
    <property type="evidence" value="ECO:0007669"/>
    <property type="project" value="TreeGrafter"/>
</dbReference>
<dbReference type="Pfam" id="PF01652">
    <property type="entry name" value="IF4E"/>
    <property type="match status" value="1"/>
</dbReference>
<dbReference type="GO" id="GO:0000340">
    <property type="term" value="F:RNA 7-methylguanosine cap binding"/>
    <property type="evidence" value="ECO:0007669"/>
    <property type="project" value="TreeGrafter"/>
</dbReference>
<keyword evidence="1" id="KW-0694">RNA-binding</keyword>